<sequence length="121" mass="13688">MKKRPSAINLVALVLFVNLLTNAVAWTFVFMHELDHHHTSLTQVENIEHHQHNKIADDEILDSIIHLSLHAVGQHQFFYFTISPSLSAVTGKEAVVAFIPLFIPDSIRDSPFRPPRNISVS</sequence>
<dbReference type="eggNOG" id="ENOG503137E">
    <property type="taxonomic scope" value="Bacteria"/>
</dbReference>
<dbReference type="STRING" id="44575.SAMN05216419_100834"/>
<evidence type="ECO:0000313" key="2">
    <source>
        <dbReference type="Proteomes" id="UP000185062"/>
    </source>
</evidence>
<organism evidence="1 2">
    <name type="scientific">Nitrosomonas cryotolerans ATCC 49181</name>
    <dbReference type="NCBI Taxonomy" id="1131553"/>
    <lineage>
        <taxon>Bacteria</taxon>
        <taxon>Pseudomonadati</taxon>
        <taxon>Pseudomonadota</taxon>
        <taxon>Betaproteobacteria</taxon>
        <taxon>Nitrosomonadales</taxon>
        <taxon>Nitrosomonadaceae</taxon>
        <taxon>Nitrosomonas</taxon>
    </lineage>
</organism>
<evidence type="ECO:0000313" key="1">
    <source>
        <dbReference type="EMBL" id="SIO26329.1"/>
    </source>
</evidence>
<dbReference type="AlphaFoldDB" id="A0A1N6I2W4"/>
<accession>A0A1N6I2W4</accession>
<gene>
    <name evidence="1" type="ORF">SAMN02743940_1507</name>
</gene>
<proteinExistence type="predicted"/>
<reference evidence="1 2" key="1">
    <citation type="submission" date="2016-12" db="EMBL/GenBank/DDBJ databases">
        <authorList>
            <person name="Song W.-J."/>
            <person name="Kurnit D.M."/>
        </authorList>
    </citation>
    <scope>NUCLEOTIDE SEQUENCE [LARGE SCALE GENOMIC DNA]</scope>
    <source>
        <strain evidence="1 2">ATCC 49181</strain>
    </source>
</reference>
<dbReference type="Proteomes" id="UP000185062">
    <property type="component" value="Unassembled WGS sequence"/>
</dbReference>
<name>A0A1N6I2W4_9PROT</name>
<dbReference type="EMBL" id="FSRO01000001">
    <property type="protein sequence ID" value="SIO26329.1"/>
    <property type="molecule type" value="Genomic_DNA"/>
</dbReference>
<protein>
    <submittedName>
        <fullName evidence="1">Uncharacterized protein</fullName>
    </submittedName>
</protein>
<keyword evidence="2" id="KW-1185">Reference proteome</keyword>